<gene>
    <name evidence="1" type="ORF">JCM19239_3469</name>
</gene>
<name>A0ABQ0JGY6_9VIBR</name>
<dbReference type="EMBL" id="BBMS01000036">
    <property type="protein sequence ID" value="GAL28012.1"/>
    <property type="molecule type" value="Genomic_DNA"/>
</dbReference>
<evidence type="ECO:0000313" key="1">
    <source>
        <dbReference type="EMBL" id="GAL28012.1"/>
    </source>
</evidence>
<reference evidence="2" key="2">
    <citation type="submission" date="2014-09" db="EMBL/GenBank/DDBJ databases">
        <authorList>
            <consortium name="NBRP consortium"/>
            <person name="Sawabe T."/>
            <person name="Meirelles P."/>
            <person name="Nakanishi M."/>
            <person name="Sayaka M."/>
            <person name="Hattori M."/>
            <person name="Ohkuma M."/>
        </authorList>
    </citation>
    <scope>NUCLEOTIDE SEQUENCE [LARGE SCALE GENOMIC DNA]</scope>
    <source>
        <strain evidence="2">JCM 19239</strain>
    </source>
</reference>
<proteinExistence type="predicted"/>
<organism evidence="1 2">
    <name type="scientific">Vibrio variabilis</name>
    <dbReference type="NCBI Taxonomy" id="990271"/>
    <lineage>
        <taxon>Bacteria</taxon>
        <taxon>Pseudomonadati</taxon>
        <taxon>Pseudomonadota</taxon>
        <taxon>Gammaproteobacteria</taxon>
        <taxon>Vibrionales</taxon>
        <taxon>Vibrionaceae</taxon>
        <taxon>Vibrio</taxon>
    </lineage>
</organism>
<reference evidence="2" key="1">
    <citation type="submission" date="2014-09" db="EMBL/GenBank/DDBJ databases">
        <title>Vibrio variabilis JCM 19239. (C206) whole genome shotgun sequence.</title>
        <authorList>
            <person name="Sawabe T."/>
            <person name="Meirelles P."/>
            <person name="Nakanishi M."/>
            <person name="Sayaka M."/>
            <person name="Hattori M."/>
            <person name="Ohkuma M."/>
        </authorList>
    </citation>
    <scope>NUCLEOTIDE SEQUENCE [LARGE SCALE GENOMIC DNA]</scope>
    <source>
        <strain evidence="2">JCM 19239</strain>
    </source>
</reference>
<evidence type="ECO:0000313" key="2">
    <source>
        <dbReference type="Proteomes" id="UP000029223"/>
    </source>
</evidence>
<comment type="caution">
    <text evidence="1">The sequence shown here is derived from an EMBL/GenBank/DDBJ whole genome shotgun (WGS) entry which is preliminary data.</text>
</comment>
<dbReference type="Proteomes" id="UP000029223">
    <property type="component" value="Unassembled WGS sequence"/>
</dbReference>
<sequence>MPFFREMPSLSQKVWLLFAQLSWLVAMMERGAFSVTISNC</sequence>
<protein>
    <submittedName>
        <fullName evidence="1">Uncharacterized protein</fullName>
    </submittedName>
</protein>
<accession>A0ABQ0JGY6</accession>
<keyword evidence="2" id="KW-1185">Reference proteome</keyword>